<dbReference type="GO" id="GO:0005737">
    <property type="term" value="C:cytoplasm"/>
    <property type="evidence" value="ECO:0007669"/>
    <property type="project" value="TreeGrafter"/>
</dbReference>
<dbReference type="EMBL" id="PGEZ01000001">
    <property type="protein sequence ID" value="PJJ58008.1"/>
    <property type="molecule type" value="Genomic_DNA"/>
</dbReference>
<dbReference type="OrthoDB" id="5242221at2"/>
<dbReference type="RefSeq" id="WP_039340032.1">
    <property type="nucleotide sequence ID" value="NZ_PGEZ01000001.1"/>
</dbReference>
<comment type="caution">
    <text evidence="5">The sequence shown here is derived from an EMBL/GenBank/DDBJ whole genome shotgun (WGS) entry which is preliminary data.</text>
</comment>
<dbReference type="InterPro" id="IPR016181">
    <property type="entry name" value="Acyl_CoA_acyltransferase"/>
</dbReference>
<keyword evidence="6" id="KW-1185">Reference proteome</keyword>
<evidence type="ECO:0000259" key="4">
    <source>
        <dbReference type="PROSITE" id="PS51186"/>
    </source>
</evidence>
<dbReference type="InterPro" id="IPR000182">
    <property type="entry name" value="GNAT_dom"/>
</dbReference>
<dbReference type="Proteomes" id="UP000230842">
    <property type="component" value="Unassembled WGS sequence"/>
</dbReference>
<evidence type="ECO:0000256" key="2">
    <source>
        <dbReference type="ARBA" id="ARBA00023315"/>
    </source>
</evidence>
<keyword evidence="2" id="KW-0012">Acyltransferase</keyword>
<gene>
    <name evidence="5" type="ORF">CLV56_2251</name>
</gene>
<evidence type="ECO:0000313" key="5">
    <source>
        <dbReference type="EMBL" id="PJJ58008.1"/>
    </source>
</evidence>
<evidence type="ECO:0000256" key="3">
    <source>
        <dbReference type="ARBA" id="ARBA00038502"/>
    </source>
</evidence>
<reference evidence="5 6" key="1">
    <citation type="submission" date="2017-11" db="EMBL/GenBank/DDBJ databases">
        <title>Genomic Encyclopedia of Archaeal and Bacterial Type Strains, Phase II (KMG-II): From Individual Species to Whole Genera.</title>
        <authorList>
            <person name="Goeker M."/>
        </authorList>
    </citation>
    <scope>NUCLEOTIDE SEQUENCE [LARGE SCALE GENOMIC DNA]</scope>
    <source>
        <strain evidence="5 6">DSM 27763</strain>
    </source>
</reference>
<dbReference type="PANTHER" id="PTHR43792">
    <property type="entry name" value="GNAT FAMILY, PUTATIVE (AFU_ORTHOLOGUE AFUA_3G00765)-RELATED-RELATED"/>
    <property type="match status" value="1"/>
</dbReference>
<proteinExistence type="inferred from homology"/>
<dbReference type="InterPro" id="IPR051531">
    <property type="entry name" value="N-acetyltransferase"/>
</dbReference>
<evidence type="ECO:0000313" key="6">
    <source>
        <dbReference type="Proteomes" id="UP000230842"/>
    </source>
</evidence>
<organism evidence="5 6">
    <name type="scientific">Mumia flava</name>
    <dbReference type="NCBI Taxonomy" id="1348852"/>
    <lineage>
        <taxon>Bacteria</taxon>
        <taxon>Bacillati</taxon>
        <taxon>Actinomycetota</taxon>
        <taxon>Actinomycetes</taxon>
        <taxon>Propionibacteriales</taxon>
        <taxon>Nocardioidaceae</taxon>
        <taxon>Mumia</taxon>
    </lineage>
</organism>
<accession>A0A0B2BVF3</accession>
<dbReference type="PANTHER" id="PTHR43792:SF8">
    <property type="entry name" value="[RIBOSOMAL PROTEIN US5]-ALANINE N-ACETYLTRANSFERASE"/>
    <property type="match status" value="1"/>
</dbReference>
<dbReference type="PROSITE" id="PS51186">
    <property type="entry name" value="GNAT"/>
    <property type="match status" value="1"/>
</dbReference>
<keyword evidence="1 5" id="KW-0808">Transferase</keyword>
<name>A0A0B2BVF3_9ACTN</name>
<evidence type="ECO:0000256" key="1">
    <source>
        <dbReference type="ARBA" id="ARBA00022679"/>
    </source>
</evidence>
<protein>
    <submittedName>
        <fullName evidence="5">Ribosomal-protein-alanine N-acetyltransferase</fullName>
    </submittedName>
</protein>
<feature type="domain" description="N-acetyltransferase" evidence="4">
    <location>
        <begin position="14"/>
        <end position="175"/>
    </location>
</feature>
<dbReference type="Pfam" id="PF13302">
    <property type="entry name" value="Acetyltransf_3"/>
    <property type="match status" value="1"/>
</dbReference>
<dbReference type="GO" id="GO:0008999">
    <property type="term" value="F:protein-N-terminal-alanine acetyltransferase activity"/>
    <property type="evidence" value="ECO:0007669"/>
    <property type="project" value="TreeGrafter"/>
</dbReference>
<dbReference type="SUPFAM" id="SSF55729">
    <property type="entry name" value="Acyl-CoA N-acyltransferases (Nat)"/>
    <property type="match status" value="1"/>
</dbReference>
<dbReference type="Gene3D" id="3.40.630.30">
    <property type="match status" value="1"/>
</dbReference>
<comment type="similarity">
    <text evidence="3">Belongs to the acetyltransferase family. RimJ subfamily.</text>
</comment>
<dbReference type="AlphaFoldDB" id="A0A0B2BVF3"/>
<sequence length="182" mass="19700">MTVAPLRVEIEPGIVLRPLALDDAAALAATYARERPFFAPYEPERPADWATEPAQAERIGLVLAEAEAGRSVPSVIAAGAEVIGMVNLNNVVRGALQGADLGYWLAQSWNGRGLITRSVESVCAYATALGLHRIAAGTLVDNHRSVAVLQRVGFQEIGLAPAYLRIAGRWQDHRLFQRILHD</sequence>